<keyword evidence="2" id="KW-1185">Reference proteome</keyword>
<proteinExistence type="predicted"/>
<dbReference type="EMBL" id="JBFPKE010000002">
    <property type="protein sequence ID" value="MEX3750308.1"/>
    <property type="molecule type" value="Genomic_DNA"/>
</dbReference>
<sequence>MESAQLVATGTGYPVEYECADLGQLSRGIWTGRQSRARNDCPRLGLRAVLVRPDGFVAWACEHVPDDKQVARALSQWFGQPGGPDRVCLSDKT</sequence>
<gene>
    <name evidence="1" type="ORF">AB3X84_09865</name>
</gene>
<dbReference type="RefSeq" id="WP_368608246.1">
    <property type="nucleotide sequence ID" value="NZ_JBFPKB010000003.1"/>
</dbReference>
<dbReference type="Proteomes" id="UP001558535">
    <property type="component" value="Unassembled WGS sequence"/>
</dbReference>
<accession>A0ABV3WBJ5</accession>
<dbReference type="Gene3D" id="3.40.30.120">
    <property type="match status" value="1"/>
</dbReference>
<evidence type="ECO:0000313" key="2">
    <source>
        <dbReference type="Proteomes" id="UP001558535"/>
    </source>
</evidence>
<organism evidence="1 2">
    <name type="scientific">Paraburkholderia phenoliruptrix</name>
    <dbReference type="NCBI Taxonomy" id="252970"/>
    <lineage>
        <taxon>Bacteria</taxon>
        <taxon>Pseudomonadati</taxon>
        <taxon>Pseudomonadota</taxon>
        <taxon>Betaproteobacteria</taxon>
        <taxon>Burkholderiales</taxon>
        <taxon>Burkholderiaceae</taxon>
        <taxon>Paraburkholderia</taxon>
    </lineage>
</organism>
<name>A0ABV3WBJ5_9BURK</name>
<dbReference type="Pfam" id="PF21274">
    <property type="entry name" value="Rng_hyd_C"/>
    <property type="match status" value="1"/>
</dbReference>
<comment type="caution">
    <text evidence="1">The sequence shown here is derived from an EMBL/GenBank/DDBJ whole genome shotgun (WGS) entry which is preliminary data.</text>
</comment>
<reference evidence="1 2" key="1">
    <citation type="submission" date="2024-07" db="EMBL/GenBank/DDBJ databases">
        <title>A survey of Mimosa microsymbionts across Brazilian biomes reveals a high diversity of Paraburkholderia nodulating endemic species, but also that Cupriavidus is common as a symbiont of widespread species.</title>
        <authorList>
            <person name="Rouws L."/>
            <person name="Barauna A."/>
            <person name="Beukes C."/>
            <person name="Rouws J.R.C."/>
            <person name="De Faria S.M."/>
            <person name="Gross E."/>
            <person name="Bueno Dos Reis Junior F."/>
            <person name="Simon M.F."/>
            <person name="Maluk M."/>
            <person name="Odee D.W."/>
            <person name="Kenicer G."/>
            <person name="Young J.P.W."/>
            <person name="Reis V.M."/>
            <person name="Zilli J."/>
            <person name="James E.K."/>
        </authorList>
    </citation>
    <scope>NUCLEOTIDE SEQUENCE [LARGE SCALE GENOMIC DNA]</scope>
    <source>
        <strain evidence="1 2">BR14375</strain>
    </source>
</reference>
<evidence type="ECO:0000313" key="1">
    <source>
        <dbReference type="EMBL" id="MEX3750308.1"/>
    </source>
</evidence>
<protein>
    <submittedName>
        <fullName evidence="1">Uncharacterized protein</fullName>
    </submittedName>
</protein>